<evidence type="ECO:0000313" key="3">
    <source>
        <dbReference type="Proteomes" id="UP000009168"/>
    </source>
</evidence>
<feature type="region of interest" description="Disordered" evidence="1">
    <location>
        <begin position="261"/>
        <end position="289"/>
    </location>
</feature>
<dbReference type="AlphaFoldDB" id="Q22M16"/>
<dbReference type="KEGG" id="tet:TTHERM_00039030"/>
<evidence type="ECO:0008006" key="4">
    <source>
        <dbReference type="Google" id="ProtNLM"/>
    </source>
</evidence>
<accession>Q22M16</accession>
<evidence type="ECO:0000256" key="1">
    <source>
        <dbReference type="SAM" id="MobiDB-lite"/>
    </source>
</evidence>
<dbReference type="EMBL" id="GG662720">
    <property type="protein sequence ID" value="EAR86252.2"/>
    <property type="molecule type" value="Genomic_DNA"/>
</dbReference>
<feature type="region of interest" description="Disordered" evidence="1">
    <location>
        <begin position="138"/>
        <end position="164"/>
    </location>
</feature>
<keyword evidence="3" id="KW-1185">Reference proteome</keyword>
<dbReference type="Gene3D" id="1.10.238.10">
    <property type="entry name" value="EF-hand"/>
    <property type="match status" value="1"/>
</dbReference>
<dbReference type="RefSeq" id="XP_977204.2">
    <property type="nucleotide sequence ID" value="XM_972111.2"/>
</dbReference>
<name>Q22M16_TETTS</name>
<feature type="compositionally biased region" description="Polar residues" evidence="1">
    <location>
        <begin position="261"/>
        <end position="281"/>
    </location>
</feature>
<dbReference type="InParanoid" id="Q22M16"/>
<dbReference type="HOGENOM" id="CLU_395126_0_0_1"/>
<reference evidence="3" key="1">
    <citation type="journal article" date="2006" name="PLoS Biol.">
        <title>Macronuclear genome sequence of the ciliate Tetrahymena thermophila, a model eukaryote.</title>
        <authorList>
            <person name="Eisen J.A."/>
            <person name="Coyne R.S."/>
            <person name="Wu M."/>
            <person name="Wu D."/>
            <person name="Thiagarajan M."/>
            <person name="Wortman J.R."/>
            <person name="Badger J.H."/>
            <person name="Ren Q."/>
            <person name="Amedeo P."/>
            <person name="Jones K.M."/>
            <person name="Tallon L.J."/>
            <person name="Delcher A.L."/>
            <person name="Salzberg S.L."/>
            <person name="Silva J.C."/>
            <person name="Haas B.J."/>
            <person name="Majoros W.H."/>
            <person name="Farzad M."/>
            <person name="Carlton J.M."/>
            <person name="Smith R.K. Jr."/>
            <person name="Garg J."/>
            <person name="Pearlman R.E."/>
            <person name="Karrer K.M."/>
            <person name="Sun L."/>
            <person name="Manning G."/>
            <person name="Elde N.C."/>
            <person name="Turkewitz A.P."/>
            <person name="Asai D.J."/>
            <person name="Wilkes D.E."/>
            <person name="Wang Y."/>
            <person name="Cai H."/>
            <person name="Collins K."/>
            <person name="Stewart B.A."/>
            <person name="Lee S.R."/>
            <person name="Wilamowska K."/>
            <person name="Weinberg Z."/>
            <person name="Ruzzo W.L."/>
            <person name="Wloga D."/>
            <person name="Gaertig J."/>
            <person name="Frankel J."/>
            <person name="Tsao C.-C."/>
            <person name="Gorovsky M.A."/>
            <person name="Keeling P.J."/>
            <person name="Waller R.F."/>
            <person name="Patron N.J."/>
            <person name="Cherry J.M."/>
            <person name="Stover N.A."/>
            <person name="Krieger C.J."/>
            <person name="del Toro C."/>
            <person name="Ryder H.F."/>
            <person name="Williamson S.C."/>
            <person name="Barbeau R.A."/>
            <person name="Hamilton E.P."/>
            <person name="Orias E."/>
        </authorList>
    </citation>
    <scope>NUCLEOTIDE SEQUENCE [LARGE SCALE GENOMIC DNA]</scope>
    <source>
        <strain evidence="3">SB210</strain>
    </source>
</reference>
<dbReference type="InterPro" id="IPR011992">
    <property type="entry name" value="EF-hand-dom_pair"/>
</dbReference>
<organism evidence="2 3">
    <name type="scientific">Tetrahymena thermophila (strain SB210)</name>
    <dbReference type="NCBI Taxonomy" id="312017"/>
    <lineage>
        <taxon>Eukaryota</taxon>
        <taxon>Sar</taxon>
        <taxon>Alveolata</taxon>
        <taxon>Ciliophora</taxon>
        <taxon>Intramacronucleata</taxon>
        <taxon>Oligohymenophorea</taxon>
        <taxon>Hymenostomatida</taxon>
        <taxon>Tetrahymenina</taxon>
        <taxon>Tetrahymenidae</taxon>
        <taxon>Tetrahymena</taxon>
    </lineage>
</organism>
<dbReference type="GeneID" id="7841417"/>
<dbReference type="SUPFAM" id="SSF47473">
    <property type="entry name" value="EF-hand"/>
    <property type="match status" value="1"/>
</dbReference>
<gene>
    <name evidence="2" type="ORF">TTHERM_00039030</name>
</gene>
<evidence type="ECO:0000313" key="2">
    <source>
        <dbReference type="EMBL" id="EAR86252.2"/>
    </source>
</evidence>
<sequence>MNQSFRQEFQQTNLLKLARAKFKKAILEQIGNRENILYEEFLLVAKKVSFRFSDQKDIFALKYYFNAHMKLQGNGVPFYDLINRLRVKEKNRQEQYLIYFEVPESSNQNKSNYENEELKNMSQSQALNKSLLCNSTTQSRRGSTLLESSQMSNSKNKQFNEQMSVTNTNRQIPIAILQELIKSDVQRSDLKYVMDQLNSMEKSQGGEGQVDTDKFWSSCKNSFGPQQQEVMRKVINYCSIDGYVSYVKLVGLNNAYNELTESDNVSNPQNKISAQRVQTENPRQKRSQSVAGDYVLTQPYKKLSIPEQIQNFKIYVQERMNGPKNAFNVLDKDLKGYFTQNDFLIVFKNSRSELGHQELINVFKSLNSISSKKCGQIDFSSFYSFFQMPVETLIQYLPGGNLHHPSQSIEQLQQTQQLYQNQKLLTEQSQIEAMAKDYLPTQVSDYDESHQFLTPLNQKKAIKFDSHSPNRNLIGEYKTMYPQDYSNSGDKQITSYEMKRVVKNNPLVRNQRHTDFNYRRNVDPVPSDINPDYRYGIVKQQVDTMQNLVEGNYGRAWLESSIANQRERIQRIVNSRRMSQEKSNENTANIIRTEYIKDGINQSHLRSISNQKEQTNNLWKITKFRNTQGKITTNWSPEEQNRFPARLKTEGQGFKNNTDNYQELLEGFVVNKANLIKQTDRQNKSVLY</sequence>
<proteinExistence type="predicted"/>
<dbReference type="Proteomes" id="UP000009168">
    <property type="component" value="Unassembled WGS sequence"/>
</dbReference>
<protein>
    <recommendedName>
        <fullName evidence="4">EF hand protein</fullName>
    </recommendedName>
</protein>